<proteinExistence type="inferred from homology"/>
<dbReference type="UniPathway" id="UPA00031">
    <property type="reaction ID" value="UER00013"/>
</dbReference>
<evidence type="ECO:0000256" key="7">
    <source>
        <dbReference type="ARBA" id="ARBA00049158"/>
    </source>
</evidence>
<dbReference type="CDD" id="cd12110">
    <property type="entry name" value="PHP_HisPPase_Hisj_like"/>
    <property type="match status" value="1"/>
</dbReference>
<dbReference type="PANTHER" id="PTHR21039">
    <property type="entry name" value="HISTIDINOL PHOSPHATASE-RELATED"/>
    <property type="match status" value="1"/>
</dbReference>
<evidence type="ECO:0000256" key="1">
    <source>
        <dbReference type="ARBA" id="ARBA00004970"/>
    </source>
</evidence>
<keyword evidence="6 8" id="KW-0368">Histidine biosynthesis</keyword>
<keyword evidence="5 8" id="KW-0378">Hydrolase</keyword>
<dbReference type="InterPro" id="IPR004013">
    <property type="entry name" value="PHP_dom"/>
</dbReference>
<sequence>MTKAQITKNYHTHTWRCKHAEGDVTDYCRAATAAGITVLGITDHTPLPDNRWPSVRMDMAGLPAYCRAIDAARDRFPGLTVLKGLECEYDAAYENFYRDEILGRHGFGYLIGAVHYFPWDGQWMRIHCLRREEKMMAAYAEYFIRSMASGLFAFMAHPDAFGIFCPDWDAEAVACSREMLRAAESLGVPLEINAYGLRKRPIETPSGPRAPYPLMPFWELAAEYDIRVIVNSDAHRPADITGQTDRALEIADRFDLRLADLSHLTP</sequence>
<comment type="similarity">
    <text evidence="2 8">Belongs to the PHP hydrolase family. HisK subfamily.</text>
</comment>
<comment type="caution">
    <text evidence="10">The sequence shown here is derived from an EMBL/GenBank/DDBJ whole genome shotgun (WGS) entry which is preliminary data.</text>
</comment>
<evidence type="ECO:0000256" key="4">
    <source>
        <dbReference type="ARBA" id="ARBA00022605"/>
    </source>
</evidence>
<name>A0A401G4H3_9BACT</name>
<comment type="pathway">
    <text evidence="1 8">Amino-acid biosynthesis; L-histidine biosynthesis; L-histidine from 5-phospho-alpha-D-ribose 1-diphosphate: step 8/9.</text>
</comment>
<gene>
    <name evidence="10" type="ORF">DENIS_5150</name>
</gene>
<evidence type="ECO:0000259" key="9">
    <source>
        <dbReference type="Pfam" id="PF02811"/>
    </source>
</evidence>
<reference evidence="11" key="1">
    <citation type="submission" date="2017-11" db="EMBL/GenBank/DDBJ databases">
        <authorList>
            <person name="Watanabe M."/>
            <person name="Kojima H."/>
        </authorList>
    </citation>
    <scope>NUCLEOTIDE SEQUENCE [LARGE SCALE GENOMIC DNA]</scope>
    <source>
        <strain evidence="11">Tokyo 01</strain>
    </source>
</reference>
<evidence type="ECO:0000256" key="6">
    <source>
        <dbReference type="ARBA" id="ARBA00023102"/>
    </source>
</evidence>
<keyword evidence="11" id="KW-1185">Reference proteome</keyword>
<dbReference type="EC" id="3.1.3.15" evidence="3 8"/>
<dbReference type="EMBL" id="BEXT01000001">
    <property type="protein sequence ID" value="GBC64132.1"/>
    <property type="molecule type" value="Genomic_DNA"/>
</dbReference>
<comment type="catalytic activity">
    <reaction evidence="7 8">
        <text>L-histidinol phosphate + H2O = L-histidinol + phosphate</text>
        <dbReference type="Rhea" id="RHEA:14465"/>
        <dbReference type="ChEBI" id="CHEBI:15377"/>
        <dbReference type="ChEBI" id="CHEBI:43474"/>
        <dbReference type="ChEBI" id="CHEBI:57699"/>
        <dbReference type="ChEBI" id="CHEBI:57980"/>
        <dbReference type="EC" id="3.1.3.15"/>
    </reaction>
</comment>
<dbReference type="InterPro" id="IPR016195">
    <property type="entry name" value="Pol/histidinol_Pase-like"/>
</dbReference>
<dbReference type="RefSeq" id="WP_124331132.1">
    <property type="nucleotide sequence ID" value="NZ_BEXT01000001.1"/>
</dbReference>
<dbReference type="AlphaFoldDB" id="A0A401G4H3"/>
<dbReference type="GO" id="GO:0005737">
    <property type="term" value="C:cytoplasm"/>
    <property type="evidence" value="ECO:0007669"/>
    <property type="project" value="TreeGrafter"/>
</dbReference>
<dbReference type="InterPro" id="IPR010140">
    <property type="entry name" value="Histidinol_P_phosphatase_HisJ"/>
</dbReference>
<dbReference type="GO" id="GO:0004401">
    <property type="term" value="F:histidinol-phosphatase activity"/>
    <property type="evidence" value="ECO:0007669"/>
    <property type="project" value="UniProtKB-UniRule"/>
</dbReference>
<dbReference type="Proteomes" id="UP000288096">
    <property type="component" value="Unassembled WGS sequence"/>
</dbReference>
<dbReference type="Pfam" id="PF02811">
    <property type="entry name" value="PHP"/>
    <property type="match status" value="1"/>
</dbReference>
<evidence type="ECO:0000256" key="2">
    <source>
        <dbReference type="ARBA" id="ARBA00009152"/>
    </source>
</evidence>
<keyword evidence="4 8" id="KW-0028">Amino-acid biosynthesis</keyword>
<dbReference type="GO" id="GO:0000105">
    <property type="term" value="P:L-histidine biosynthetic process"/>
    <property type="evidence" value="ECO:0007669"/>
    <property type="project" value="UniProtKB-UniRule"/>
</dbReference>
<feature type="domain" description="PHP" evidence="9">
    <location>
        <begin position="10"/>
        <end position="193"/>
    </location>
</feature>
<dbReference type="SUPFAM" id="SSF89550">
    <property type="entry name" value="PHP domain-like"/>
    <property type="match status" value="1"/>
</dbReference>
<evidence type="ECO:0000256" key="5">
    <source>
        <dbReference type="ARBA" id="ARBA00022801"/>
    </source>
</evidence>
<organism evidence="10 11">
    <name type="scientific">Desulfonema ishimotonii</name>
    <dbReference type="NCBI Taxonomy" id="45657"/>
    <lineage>
        <taxon>Bacteria</taxon>
        <taxon>Pseudomonadati</taxon>
        <taxon>Thermodesulfobacteriota</taxon>
        <taxon>Desulfobacteria</taxon>
        <taxon>Desulfobacterales</taxon>
        <taxon>Desulfococcaceae</taxon>
        <taxon>Desulfonema</taxon>
    </lineage>
</organism>
<accession>A0A401G4H3</accession>
<evidence type="ECO:0000313" key="11">
    <source>
        <dbReference type="Proteomes" id="UP000288096"/>
    </source>
</evidence>
<evidence type="ECO:0000256" key="3">
    <source>
        <dbReference type="ARBA" id="ARBA00013085"/>
    </source>
</evidence>
<evidence type="ECO:0000256" key="8">
    <source>
        <dbReference type="RuleBase" id="RU366003"/>
    </source>
</evidence>
<evidence type="ECO:0000313" key="10">
    <source>
        <dbReference type="EMBL" id="GBC64132.1"/>
    </source>
</evidence>
<reference evidence="11" key="2">
    <citation type="submission" date="2019-01" db="EMBL/GenBank/DDBJ databases">
        <title>Genome sequence of Desulfonema ishimotonii strain Tokyo 01.</title>
        <authorList>
            <person name="Fukui M."/>
        </authorList>
    </citation>
    <scope>NUCLEOTIDE SEQUENCE [LARGE SCALE GENOMIC DNA]</scope>
    <source>
        <strain evidence="11">Tokyo 01</strain>
    </source>
</reference>
<protein>
    <recommendedName>
        <fullName evidence="3 8">Histidinol-phosphatase</fullName>
        <shortName evidence="8">HolPase</shortName>
        <ecNumber evidence="3 8">3.1.3.15</ecNumber>
    </recommendedName>
</protein>
<dbReference type="PANTHER" id="PTHR21039:SF0">
    <property type="entry name" value="HISTIDINOL-PHOSPHATASE"/>
    <property type="match status" value="1"/>
</dbReference>
<dbReference type="Gene3D" id="3.20.20.140">
    <property type="entry name" value="Metal-dependent hydrolases"/>
    <property type="match status" value="1"/>
</dbReference>
<dbReference type="OrthoDB" id="9775255at2"/>